<dbReference type="Proteomes" id="UP001162640">
    <property type="component" value="Unassembled WGS sequence"/>
</dbReference>
<name>A0A9W7ALL2_9STRA</name>
<evidence type="ECO:0000313" key="1">
    <source>
        <dbReference type="EMBL" id="GMH71602.1"/>
    </source>
</evidence>
<gene>
    <name evidence="1" type="ORF">TL16_g05700</name>
</gene>
<comment type="caution">
    <text evidence="1">The sequence shown here is derived from an EMBL/GenBank/DDBJ whole genome shotgun (WGS) entry which is preliminary data.</text>
</comment>
<evidence type="ECO:0000313" key="2">
    <source>
        <dbReference type="Proteomes" id="UP001162640"/>
    </source>
</evidence>
<dbReference type="AlphaFoldDB" id="A0A9W7ALL2"/>
<dbReference type="Gene3D" id="3.30.470.20">
    <property type="entry name" value="ATP-grasp fold, B domain"/>
    <property type="match status" value="1"/>
</dbReference>
<organism evidence="1 2">
    <name type="scientific">Triparma laevis f. inornata</name>
    <dbReference type="NCBI Taxonomy" id="1714386"/>
    <lineage>
        <taxon>Eukaryota</taxon>
        <taxon>Sar</taxon>
        <taxon>Stramenopiles</taxon>
        <taxon>Ochrophyta</taxon>
        <taxon>Bolidophyceae</taxon>
        <taxon>Parmales</taxon>
        <taxon>Triparmaceae</taxon>
        <taxon>Triparma</taxon>
    </lineage>
</organism>
<accession>A0A9W7ALL2</accession>
<dbReference type="SUPFAM" id="SSF56059">
    <property type="entry name" value="Glutathione synthetase ATP-binding domain-like"/>
    <property type="match status" value="1"/>
</dbReference>
<reference evidence="2" key="1">
    <citation type="journal article" date="2023" name="Commun. Biol.">
        <title>Genome analysis of Parmales, the sister group of diatoms, reveals the evolutionary specialization of diatoms from phago-mixotrophs to photoautotrophs.</title>
        <authorList>
            <person name="Ban H."/>
            <person name="Sato S."/>
            <person name="Yoshikawa S."/>
            <person name="Yamada K."/>
            <person name="Nakamura Y."/>
            <person name="Ichinomiya M."/>
            <person name="Sato N."/>
            <person name="Blanc-Mathieu R."/>
            <person name="Endo H."/>
            <person name="Kuwata A."/>
            <person name="Ogata H."/>
        </authorList>
    </citation>
    <scope>NUCLEOTIDE SEQUENCE [LARGE SCALE GENOMIC DNA]</scope>
</reference>
<sequence length="365" mass="40848">MNIAYACRSPWEWVFKKALEDSYDGVEVYQSLRLLKSAFDIDGGIRRRGGPSTFSFIIHDDDGKAIYAGDSDVFESLEDKDEFVTCVNEAVATQFIAHSTLIDFDFHCHETKAASFELPSVPAVLKTPLGSCGDGVYFVWNVSEVIEKIKDNYERAIGEKDFIESIQKTKGRIPRWVIQKEVKSRSLDGCKFHLRTYVLAVEGREGLDIFVYVREHEVRVASEKMEKGEGRERGAHITNGASGGGTRRLLLRNVEELRSLKGELEGFVVSFFEKMQKGSNLMARKLVGDGGVHFVLAGVDIMVDVDGTMTVLEVNAYPAAPSEADLGESDEGKEFGHHLVGLGWSLCDFLKKQSWKGNETDWRKI</sequence>
<proteinExistence type="predicted"/>
<dbReference type="InterPro" id="IPR004344">
    <property type="entry name" value="TTL/TTLL_fam"/>
</dbReference>
<dbReference type="Pfam" id="PF03133">
    <property type="entry name" value="TTL"/>
    <property type="match status" value="1"/>
</dbReference>
<protein>
    <submittedName>
        <fullName evidence="1">Uncharacterized protein</fullName>
    </submittedName>
</protein>
<dbReference type="EMBL" id="BLQM01000167">
    <property type="protein sequence ID" value="GMH71602.1"/>
    <property type="molecule type" value="Genomic_DNA"/>
</dbReference>